<dbReference type="AlphaFoldDB" id="A0A1Y1T5U1"/>
<organism evidence="2 3">
    <name type="scientific">Zunongwangia atlantica 22II14-10F7</name>
    <dbReference type="NCBI Taxonomy" id="1185767"/>
    <lineage>
        <taxon>Bacteria</taxon>
        <taxon>Pseudomonadati</taxon>
        <taxon>Bacteroidota</taxon>
        <taxon>Flavobacteriia</taxon>
        <taxon>Flavobacteriales</taxon>
        <taxon>Flavobacteriaceae</taxon>
        <taxon>Zunongwangia</taxon>
    </lineage>
</organism>
<dbReference type="Proteomes" id="UP000192746">
    <property type="component" value="Unassembled WGS sequence"/>
</dbReference>
<evidence type="ECO:0000313" key="2">
    <source>
        <dbReference type="EMBL" id="ORL46409.1"/>
    </source>
</evidence>
<sequence length="334" mass="38973">MLYKFINLNLLLVVIFSFVFQATIAQQTDSSAIISYAEKMQIKLKVDSHIENYYVSDGGDGTDFNLALNNDLRLTFLLDYKILSISYSFTPDFLPGNHGDEEKGESSYSDLSFRLFPGQFAQEFIYQRMKGFYVANSDDFLEGLPNDTYYILFPDLKRTFYGGSTAYILNPDFSLENLVYQREWQRYSTGSFVPRLKYGYTEFTNDFGDFEGKEKDYDLSLDLNYYYNWVVAKKFNVSPYAYSGLGMQIENYKQQGENINEKEVNTYFTKEYGGGLQIGFNTDTFLMGTRVSYNSFHYKNSNETKIRDDSWYGLFFIGYRLDPPQKLKEIVDKF</sequence>
<evidence type="ECO:0000256" key="1">
    <source>
        <dbReference type="SAM" id="SignalP"/>
    </source>
</evidence>
<feature type="signal peptide" evidence="1">
    <location>
        <begin position="1"/>
        <end position="25"/>
    </location>
</feature>
<reference evidence="2 3" key="1">
    <citation type="submission" date="2013-04" db="EMBL/GenBank/DDBJ databases">
        <title>Zunongwangia sp. 22II14-10F7 Genome Sequencing.</title>
        <authorList>
            <person name="Lai Q."/>
            <person name="Shao Z."/>
        </authorList>
    </citation>
    <scope>NUCLEOTIDE SEQUENCE [LARGE SCALE GENOMIC DNA]</scope>
    <source>
        <strain evidence="2 3">22II14-10F7</strain>
    </source>
</reference>
<accession>A0A1Y1T5U1</accession>
<dbReference type="Pfam" id="PF14391">
    <property type="entry name" value="DUF4421"/>
    <property type="match status" value="1"/>
</dbReference>
<keyword evidence="3" id="KW-1185">Reference proteome</keyword>
<dbReference type="RefSeq" id="WP_084840617.1">
    <property type="nucleotide sequence ID" value="NZ_ARYN01000004.1"/>
</dbReference>
<evidence type="ECO:0008006" key="4">
    <source>
        <dbReference type="Google" id="ProtNLM"/>
    </source>
</evidence>
<dbReference type="EMBL" id="ARYN01000004">
    <property type="protein sequence ID" value="ORL46409.1"/>
    <property type="molecule type" value="Genomic_DNA"/>
</dbReference>
<feature type="chain" id="PRO_5012101354" description="DUF4421 domain-containing protein" evidence="1">
    <location>
        <begin position="26"/>
        <end position="334"/>
    </location>
</feature>
<protein>
    <recommendedName>
        <fullName evidence="4">DUF4421 domain-containing protein</fullName>
    </recommendedName>
</protein>
<dbReference type="InterPro" id="IPR025535">
    <property type="entry name" value="DUF4421"/>
</dbReference>
<name>A0A1Y1T5U1_9FLAO</name>
<dbReference type="STRING" id="1185767.IIF7_05167"/>
<comment type="caution">
    <text evidence="2">The sequence shown here is derived from an EMBL/GenBank/DDBJ whole genome shotgun (WGS) entry which is preliminary data.</text>
</comment>
<proteinExistence type="predicted"/>
<keyword evidence="1" id="KW-0732">Signal</keyword>
<evidence type="ECO:0000313" key="3">
    <source>
        <dbReference type="Proteomes" id="UP000192746"/>
    </source>
</evidence>
<dbReference type="OrthoDB" id="669053at2"/>
<gene>
    <name evidence="2" type="ORF">IIF7_05167</name>
</gene>